<feature type="compositionally biased region" description="Polar residues" evidence="3">
    <location>
        <begin position="129"/>
        <end position="139"/>
    </location>
</feature>
<feature type="region of interest" description="Disordered" evidence="3">
    <location>
        <begin position="450"/>
        <end position="506"/>
    </location>
</feature>
<dbReference type="InterPro" id="IPR038765">
    <property type="entry name" value="Papain-like_cys_pep_sf"/>
</dbReference>
<organism evidence="5 6">
    <name type="scientific">Cotesia congregata</name>
    <name type="common">Parasitoid wasp</name>
    <name type="synonym">Apanteles congregatus</name>
    <dbReference type="NCBI Taxonomy" id="51543"/>
    <lineage>
        <taxon>Eukaryota</taxon>
        <taxon>Metazoa</taxon>
        <taxon>Ecdysozoa</taxon>
        <taxon>Arthropoda</taxon>
        <taxon>Hexapoda</taxon>
        <taxon>Insecta</taxon>
        <taxon>Pterygota</taxon>
        <taxon>Neoptera</taxon>
        <taxon>Endopterygota</taxon>
        <taxon>Hymenoptera</taxon>
        <taxon>Apocrita</taxon>
        <taxon>Ichneumonoidea</taxon>
        <taxon>Braconidae</taxon>
        <taxon>Microgastrinae</taxon>
        <taxon>Cotesia</taxon>
    </lineage>
</organism>
<dbReference type="PROSITE" id="PS00972">
    <property type="entry name" value="USP_1"/>
    <property type="match status" value="1"/>
</dbReference>
<protein>
    <recommendedName>
        <fullName evidence="2">ubiquitinyl hydrolase 1</fullName>
        <ecNumber evidence="2">3.4.19.12</ecNumber>
    </recommendedName>
</protein>
<feature type="region of interest" description="Disordered" evidence="3">
    <location>
        <begin position="389"/>
        <end position="425"/>
    </location>
</feature>
<dbReference type="PROSITE" id="PS50235">
    <property type="entry name" value="USP_3"/>
    <property type="match status" value="1"/>
</dbReference>
<dbReference type="GO" id="GO:0016579">
    <property type="term" value="P:protein deubiquitination"/>
    <property type="evidence" value="ECO:0007669"/>
    <property type="project" value="InterPro"/>
</dbReference>
<feature type="region of interest" description="Disordered" evidence="3">
    <location>
        <begin position="303"/>
        <end position="324"/>
    </location>
</feature>
<feature type="compositionally biased region" description="Basic and acidic residues" evidence="3">
    <location>
        <begin position="313"/>
        <end position="324"/>
    </location>
</feature>
<accession>A0A8J2MRC4</accession>
<keyword evidence="6" id="KW-1185">Reference proteome</keyword>
<feature type="region of interest" description="Disordered" evidence="3">
    <location>
        <begin position="253"/>
        <end position="272"/>
    </location>
</feature>
<keyword evidence="5" id="KW-0378">Hydrolase</keyword>
<dbReference type="SUPFAM" id="SSF54001">
    <property type="entry name" value="Cysteine proteinases"/>
    <property type="match status" value="1"/>
</dbReference>
<dbReference type="PANTHER" id="PTHR21646:SF23">
    <property type="entry name" value="UBIQUITIN CARBOXYL-TERMINAL HYDROLASE USP2"/>
    <property type="match status" value="1"/>
</dbReference>
<feature type="compositionally biased region" description="Polar residues" evidence="3">
    <location>
        <begin position="672"/>
        <end position="684"/>
    </location>
</feature>
<feature type="compositionally biased region" description="Low complexity" evidence="3">
    <location>
        <begin position="489"/>
        <end position="501"/>
    </location>
</feature>
<dbReference type="FunFam" id="3.90.70.10:FF:000083">
    <property type="entry name" value="Uncharacterized protein, isoform B"/>
    <property type="match status" value="1"/>
</dbReference>
<feature type="region of interest" description="Disordered" evidence="3">
    <location>
        <begin position="22"/>
        <end position="46"/>
    </location>
</feature>
<comment type="catalytic activity">
    <reaction evidence="1">
        <text>Thiol-dependent hydrolysis of ester, thioester, amide, peptide and isopeptide bonds formed by the C-terminal Gly of ubiquitin (a 76-residue protein attached to proteins as an intracellular targeting signal).</text>
        <dbReference type="EC" id="3.4.19.12"/>
    </reaction>
</comment>
<dbReference type="InterPro" id="IPR001394">
    <property type="entry name" value="Peptidase_C19_UCH"/>
</dbReference>
<feature type="compositionally biased region" description="Polar residues" evidence="3">
    <location>
        <begin position="472"/>
        <end position="488"/>
    </location>
</feature>
<feature type="compositionally biased region" description="Low complexity" evidence="3">
    <location>
        <begin position="105"/>
        <end position="122"/>
    </location>
</feature>
<dbReference type="OrthoDB" id="265306at2759"/>
<feature type="compositionally biased region" description="Low complexity" evidence="3">
    <location>
        <begin position="23"/>
        <end position="44"/>
    </location>
</feature>
<feature type="domain" description="USP" evidence="4">
    <location>
        <begin position="726"/>
        <end position="1059"/>
    </location>
</feature>
<feature type="compositionally biased region" description="Low complexity" evidence="3">
    <location>
        <begin position="158"/>
        <end position="174"/>
    </location>
</feature>
<dbReference type="EMBL" id="CAJNRD030001123">
    <property type="protein sequence ID" value="CAG5103291.1"/>
    <property type="molecule type" value="Genomic_DNA"/>
</dbReference>
<dbReference type="Gene3D" id="3.90.70.10">
    <property type="entry name" value="Cysteine proteinases"/>
    <property type="match status" value="1"/>
</dbReference>
<evidence type="ECO:0000256" key="2">
    <source>
        <dbReference type="ARBA" id="ARBA00012759"/>
    </source>
</evidence>
<feature type="compositionally biased region" description="Low complexity" evidence="3">
    <location>
        <begin position="303"/>
        <end position="312"/>
    </location>
</feature>
<comment type="caution">
    <text evidence="5">The sequence shown here is derived from an EMBL/GenBank/DDBJ whole genome shotgun (WGS) entry which is preliminary data.</text>
</comment>
<proteinExistence type="predicted"/>
<dbReference type="Pfam" id="PF00443">
    <property type="entry name" value="UCH"/>
    <property type="match status" value="1"/>
</dbReference>
<evidence type="ECO:0000313" key="6">
    <source>
        <dbReference type="Proteomes" id="UP000786811"/>
    </source>
</evidence>
<gene>
    <name evidence="5" type="ORF">HICCMSTLAB_LOCUS11436</name>
</gene>
<feature type="compositionally biased region" description="Polar residues" evidence="3">
    <location>
        <begin position="405"/>
        <end position="425"/>
    </location>
</feature>
<feature type="compositionally biased region" description="Low complexity" evidence="3">
    <location>
        <begin position="704"/>
        <end position="715"/>
    </location>
</feature>
<dbReference type="InterPro" id="IPR050185">
    <property type="entry name" value="Ub_carboxyl-term_hydrolase"/>
</dbReference>
<dbReference type="GO" id="GO:0004843">
    <property type="term" value="F:cysteine-type deubiquitinase activity"/>
    <property type="evidence" value="ECO:0007669"/>
    <property type="project" value="UniProtKB-EC"/>
</dbReference>
<dbReference type="Proteomes" id="UP000786811">
    <property type="component" value="Unassembled WGS sequence"/>
</dbReference>
<evidence type="ECO:0000256" key="1">
    <source>
        <dbReference type="ARBA" id="ARBA00000707"/>
    </source>
</evidence>
<dbReference type="InterPro" id="IPR018200">
    <property type="entry name" value="USP_CS"/>
</dbReference>
<dbReference type="EC" id="3.4.19.12" evidence="2"/>
<feature type="region of interest" description="Disordered" evidence="3">
    <location>
        <begin position="98"/>
        <end position="244"/>
    </location>
</feature>
<feature type="region of interest" description="Disordered" evidence="3">
    <location>
        <begin position="636"/>
        <end position="722"/>
    </location>
</feature>
<dbReference type="AlphaFoldDB" id="A0A8J2MRC4"/>
<name>A0A8J2MRC4_COTCN</name>
<reference evidence="5" key="1">
    <citation type="submission" date="2021-04" db="EMBL/GenBank/DDBJ databases">
        <authorList>
            <person name="Chebbi M.A.C M."/>
        </authorList>
    </citation>
    <scope>NUCLEOTIDE SEQUENCE</scope>
</reference>
<evidence type="ECO:0000256" key="3">
    <source>
        <dbReference type="SAM" id="MobiDB-lite"/>
    </source>
</evidence>
<feature type="compositionally biased region" description="Basic and acidic residues" evidence="3">
    <location>
        <begin position="192"/>
        <end position="210"/>
    </location>
</feature>
<dbReference type="InterPro" id="IPR028889">
    <property type="entry name" value="USP"/>
</dbReference>
<evidence type="ECO:0000259" key="4">
    <source>
        <dbReference type="PROSITE" id="PS50235"/>
    </source>
</evidence>
<feature type="compositionally biased region" description="Low complexity" evidence="3">
    <location>
        <begin position="389"/>
        <end position="404"/>
    </location>
</feature>
<sequence length="1073" mass="117334">MSIHRGGPPGAVAVTYNSMAPLSPTRRYSSSSTGPTTSSGTTTTKFNSCRSSKALEHMSYSAAATSTTCLSGARKNYYSPARSVSSYSEAGSVSSAASKLSPKFSSTSTSSASSTASSVSSSNNRDRYNNLSASNNLTDSEFRSKYSPDNYIPTIYRSNGSNSSLSSNSSTLNGHCKSFPTSSSTSGLAELHGGDERDSIGYREQRDRSYSNETTNSLIGGDRWAVNNRHTKRRNNPTNTLLTGHDQIDSAAAPTEVTHHQTSSSSSSLEQDHDSNIIPDIARNNILHHGNNVNNKTAIAVVDNDNNNANNNNDHDRQQQYSDDQHHRSIINNHNDRDYDDNYLNHHGHPTLAGYTQRSYSSVTAATTPAVTTTTTTITTTNTATTLLLSSSPSSSSLSSSTTSHQLTSPVDSPASESYNSTTTTPLATPIASIASVTDNYTFYNTLSSTSATSGDGGGSAAPADNRACSWTKKTPPTNPDNSTELVTNNNDQENSNSRNNPVLKEPTTTGAVFTVGDPMLGSLHSSILSTHLYSVESSNSSTNWMSNDNNDYQQQQRLTSKRDVTNNSDDGFDGIRLELNEYTDDSPLDNNKYLENVKTNSIIEKPQDNNPTRPAYSQVASGFCKVPVDLNTKVTSRPLGTLNDDSGKASNSKTPFDWQKEETLADGARFNPSSSSAGSSTLNPPVGVHQGVSRGINDQIEESSSSRPPRSSRIPTRRDENYGLNGLRNIGNTCFMNSVIQCLSNTKPLLEYLLNEQYLNDINQTTSSMKGALIKAFAQVINELWESSGDHVVNTSSLKNQIQRFAPRFMGYAQQDAQEFLRYLLEGLHEDVNRVAVKPQPILADIPDHFTDSQKATESWKRYLRSEDSTIVDVFVGQLRSSLQCTSCDHISVTLDPFWDLSLPIPTRSGTVKLNQCLEHFTKTEIMDGDEKPTCSKCQMRRKCTKRFSIQKFPKILVIHLKRFSPTERFRSKLSVLVDFPLMGLDLSAFAATGVQGCTYNLYGVANHSGTPYSGHYTAYCKHPYSGEWHEYNDSRVSSVSASSVISSEAYVLFYEQQSQSQQQQQPLSHHL</sequence>
<dbReference type="PROSITE" id="PS00973">
    <property type="entry name" value="USP_2"/>
    <property type="match status" value="1"/>
</dbReference>
<dbReference type="PANTHER" id="PTHR21646">
    <property type="entry name" value="UBIQUITIN CARBOXYL-TERMINAL HYDROLASE"/>
    <property type="match status" value="1"/>
</dbReference>
<evidence type="ECO:0000313" key="5">
    <source>
        <dbReference type="EMBL" id="CAG5103291.1"/>
    </source>
</evidence>
<dbReference type="CDD" id="cd02674">
    <property type="entry name" value="Peptidase_C19R"/>
    <property type="match status" value="1"/>
</dbReference>